<proteinExistence type="inferred from homology"/>
<feature type="domain" description="Plastocyanin-like" evidence="4">
    <location>
        <begin position="87"/>
        <end position="199"/>
    </location>
</feature>
<dbReference type="EMBL" id="BOMV01000007">
    <property type="protein sequence ID" value="GIE93754.1"/>
    <property type="molecule type" value="Genomic_DNA"/>
</dbReference>
<organism evidence="5 6">
    <name type="scientific">Paractinoplanes rishiriensis</name>
    <dbReference type="NCBI Taxonomy" id="1050105"/>
    <lineage>
        <taxon>Bacteria</taxon>
        <taxon>Bacillati</taxon>
        <taxon>Actinomycetota</taxon>
        <taxon>Actinomycetes</taxon>
        <taxon>Micromonosporales</taxon>
        <taxon>Micromonosporaceae</taxon>
        <taxon>Paractinoplanes</taxon>
    </lineage>
</organism>
<dbReference type="Gene3D" id="2.60.40.420">
    <property type="entry name" value="Cupredoxins - blue copper proteins"/>
    <property type="match status" value="3"/>
</dbReference>
<dbReference type="InterPro" id="IPR011707">
    <property type="entry name" value="Cu-oxidase-like_N"/>
</dbReference>
<evidence type="ECO:0000256" key="1">
    <source>
        <dbReference type="ARBA" id="ARBA00010609"/>
    </source>
</evidence>
<keyword evidence="6" id="KW-1185">Reference proteome</keyword>
<dbReference type="GO" id="GO:0016491">
    <property type="term" value="F:oxidoreductase activity"/>
    <property type="evidence" value="ECO:0007669"/>
    <property type="project" value="InterPro"/>
</dbReference>
<protein>
    <submittedName>
        <fullName evidence="5">Spore coat protein A</fullName>
    </submittedName>
</protein>
<name>A0A919JUZ2_9ACTN</name>
<feature type="domain" description="Plastocyanin-like" evidence="3">
    <location>
        <begin position="423"/>
        <end position="524"/>
    </location>
</feature>
<dbReference type="RefSeq" id="WP_203780049.1">
    <property type="nucleotide sequence ID" value="NZ_BOMV01000007.1"/>
</dbReference>
<comment type="similarity">
    <text evidence="1">Belongs to the multicopper oxidase family.</text>
</comment>
<comment type="caution">
    <text evidence="5">The sequence shown here is derived from an EMBL/GenBank/DDBJ whole genome shotgun (WGS) entry which is preliminary data.</text>
</comment>
<dbReference type="SUPFAM" id="SSF49503">
    <property type="entry name" value="Cupredoxins"/>
    <property type="match status" value="3"/>
</dbReference>
<evidence type="ECO:0000313" key="5">
    <source>
        <dbReference type="EMBL" id="GIE93754.1"/>
    </source>
</evidence>
<dbReference type="InterPro" id="IPR006311">
    <property type="entry name" value="TAT_signal"/>
</dbReference>
<reference evidence="5" key="1">
    <citation type="submission" date="2021-01" db="EMBL/GenBank/DDBJ databases">
        <title>Whole genome shotgun sequence of Actinoplanes rishiriensis NBRC 108556.</title>
        <authorList>
            <person name="Komaki H."/>
            <person name="Tamura T."/>
        </authorList>
    </citation>
    <scope>NUCLEOTIDE SEQUENCE</scope>
    <source>
        <strain evidence="5">NBRC 108556</strain>
    </source>
</reference>
<keyword evidence="5" id="KW-0946">Virion</keyword>
<dbReference type="GO" id="GO:0005507">
    <property type="term" value="F:copper ion binding"/>
    <property type="evidence" value="ECO:0007669"/>
    <property type="project" value="InterPro"/>
</dbReference>
<dbReference type="PANTHER" id="PTHR48267:SF1">
    <property type="entry name" value="BILIRUBIN OXIDASE"/>
    <property type="match status" value="1"/>
</dbReference>
<feature type="region of interest" description="Disordered" evidence="2">
    <location>
        <begin position="531"/>
        <end position="556"/>
    </location>
</feature>
<sequence length="556" mass="61337">MAHGNLSRRNLLKGALAMGGGGLIVATAGGSVRAASSNLPAKNMPVPYTNMFRRPPVLMPVAEGVDEKGPWQRYRVTQKAGLAAIAPGLTTTVTGYNGIFPGPTIKAKQGTRIELRVANALTIQRLNGLPFNTVTHLHGSASLPQYDGYANDSTAPGYCKSYKYPNWQPARTLWYHDHEHGMTAENVYAGLAAMYTLSDPYEQAQLPQGEFDVPLVVSDIAFNANGSLAFDDDSHEGVMGDIILVNGVPWPKMKVKPRVYRFRVLAAAISRSWRFTLSNGEPVHMVATDGGLMPKPVALKSWRHGVAERYEILIDFRKYKPGTRIELRNLSNKNNVDFKNTDKIMQFEVVAGSGPADPYVMPTTLDCGPQPYANRGALHVDQLTPAMSKARRKLSVERKHGLWTINGETWEDVQRSGFKRVLGNPQPYDVEIWDLENRSGGWFHPLHIHLIDGKIIARDNTSDGKPYAWEEGAKDTFYLGENETVSVIMQFITGDGNDGGRYMTHCHNLVHEDSDMMIQFAVGDATLNDPISSDRPISDGELEQPVTYGPSYPLGT</sequence>
<evidence type="ECO:0000256" key="2">
    <source>
        <dbReference type="SAM" id="MobiDB-lite"/>
    </source>
</evidence>
<evidence type="ECO:0000313" key="6">
    <source>
        <dbReference type="Proteomes" id="UP000636960"/>
    </source>
</evidence>
<evidence type="ECO:0000259" key="4">
    <source>
        <dbReference type="Pfam" id="PF07732"/>
    </source>
</evidence>
<gene>
    <name evidence="5" type="primary">cotA</name>
    <name evidence="5" type="ORF">Ari01nite_12190</name>
</gene>
<keyword evidence="5" id="KW-0167">Capsid protein</keyword>
<dbReference type="AlphaFoldDB" id="A0A919JUZ2"/>
<dbReference type="Pfam" id="PF07732">
    <property type="entry name" value="Cu-oxidase_3"/>
    <property type="match status" value="1"/>
</dbReference>
<dbReference type="PANTHER" id="PTHR48267">
    <property type="entry name" value="CUPREDOXIN SUPERFAMILY PROTEIN"/>
    <property type="match status" value="1"/>
</dbReference>
<dbReference type="Proteomes" id="UP000636960">
    <property type="component" value="Unassembled WGS sequence"/>
</dbReference>
<dbReference type="InterPro" id="IPR011706">
    <property type="entry name" value="Cu-oxidase_C"/>
</dbReference>
<dbReference type="CDD" id="cd13889">
    <property type="entry name" value="CuRO_3_BOD"/>
    <property type="match status" value="1"/>
</dbReference>
<dbReference type="Pfam" id="PF07731">
    <property type="entry name" value="Cu-oxidase_2"/>
    <property type="match status" value="1"/>
</dbReference>
<dbReference type="InterPro" id="IPR045087">
    <property type="entry name" value="Cu-oxidase_fam"/>
</dbReference>
<dbReference type="PROSITE" id="PS51318">
    <property type="entry name" value="TAT"/>
    <property type="match status" value="1"/>
</dbReference>
<evidence type="ECO:0000259" key="3">
    <source>
        <dbReference type="Pfam" id="PF07731"/>
    </source>
</evidence>
<accession>A0A919JUZ2</accession>
<dbReference type="InterPro" id="IPR008972">
    <property type="entry name" value="Cupredoxin"/>
</dbReference>